<evidence type="ECO:0000259" key="2">
    <source>
        <dbReference type="PROSITE" id="PS50048"/>
    </source>
</evidence>
<protein>
    <recommendedName>
        <fullName evidence="2">Zn(2)-C6 fungal-type domain-containing protein</fullName>
    </recommendedName>
</protein>
<dbReference type="GO" id="GO:0000981">
    <property type="term" value="F:DNA-binding transcription factor activity, RNA polymerase II-specific"/>
    <property type="evidence" value="ECO:0007669"/>
    <property type="project" value="InterPro"/>
</dbReference>
<dbReference type="PROSITE" id="PS00463">
    <property type="entry name" value="ZN2_CY6_FUNGAL_1"/>
    <property type="match status" value="1"/>
</dbReference>
<keyword evidence="4" id="KW-1185">Reference proteome</keyword>
<name>A0A316UXT3_9BASI</name>
<proteinExistence type="predicted"/>
<dbReference type="PROSITE" id="PS50048">
    <property type="entry name" value="ZN2_CY6_FUNGAL_2"/>
    <property type="match status" value="1"/>
</dbReference>
<evidence type="ECO:0000313" key="3">
    <source>
        <dbReference type="EMBL" id="PWN30119.1"/>
    </source>
</evidence>
<feature type="region of interest" description="Disordered" evidence="1">
    <location>
        <begin position="302"/>
        <end position="339"/>
    </location>
</feature>
<dbReference type="EMBL" id="KZ819662">
    <property type="protein sequence ID" value="PWN30119.1"/>
    <property type="molecule type" value="Genomic_DNA"/>
</dbReference>
<accession>A0A316UXT3</accession>
<sequence>MAYSPDISGSMSAFPGDSLRQANAIIDTSFSAGAAVMDPTDLATAQRVVSFIANAAFAPRITDRHDKPSSELSSTILTMANDTSCEFSEAEPHAFYATRRRVKDLELTAGSHSRPTSFFSASGPAEALTPDPFAHGTPSFMRNPGLILDSEVEEGRQICDEIFHRTPSLERSTPGSSWSSFASPSTPGQVGFKVGGGAAVAAKEAESEREWALCGAQASLVWESNTELASNNTTASNIVIPDTILTDLHDPAPSAISHDAVMQRVNNLSLGDHVWLAEFAQQQLQGGVAMGRSDQDGLVAANQRNEPGANGGGVGGCAPSTDGFPMGSHPDPQRSQHGTQLCFAPCQPLSATGPQPYAAASNGRQPVPAPGRVPAVAFCTQFSASDSLRLRSRGDPLSSHWSELGADGTYTSVAASWHPSAIGGPGLAPPDITSSVFSAYGQSAMGAAPAASSARPQEQQNAGFPAPCLANGIIEQKLGDHHTLSECGGQMQGGWSQEPLLNRGSAASVFLTRQDLNVQGHNHRCIQHEKQAVPTVNPEALGGRAPSINGGANHGVTSSKHCSREVGAASYQDCVANDGCPPSSLRAGPQQHAALSQDPSDGPAVPRLSLLPVDGPAFLSGAPQVPSQLGPFASSSKRASGSRSKKSSTKDPERAKKIACNCCRTAKIGCVQDDPTAPACDRCIRNNWPCVRPAHRRYRGAGRKALVVKYLMNKGMCEEEAGEFFLGIDEKGKRQLFSEAQEWEKESKGPK</sequence>
<evidence type="ECO:0000313" key="4">
    <source>
        <dbReference type="Proteomes" id="UP000245884"/>
    </source>
</evidence>
<feature type="region of interest" description="Disordered" evidence="1">
    <location>
        <begin position="582"/>
        <end position="652"/>
    </location>
</feature>
<dbReference type="Gene3D" id="4.10.240.10">
    <property type="entry name" value="Zn(2)-C6 fungal-type DNA-binding domain"/>
    <property type="match status" value="1"/>
</dbReference>
<dbReference type="RefSeq" id="XP_025364731.1">
    <property type="nucleotide sequence ID" value="XM_025509642.1"/>
</dbReference>
<organism evidence="3 4">
    <name type="scientific">Jaminaea rosea</name>
    <dbReference type="NCBI Taxonomy" id="1569628"/>
    <lineage>
        <taxon>Eukaryota</taxon>
        <taxon>Fungi</taxon>
        <taxon>Dikarya</taxon>
        <taxon>Basidiomycota</taxon>
        <taxon>Ustilaginomycotina</taxon>
        <taxon>Exobasidiomycetes</taxon>
        <taxon>Microstromatales</taxon>
        <taxon>Microstromatales incertae sedis</taxon>
        <taxon>Jaminaea</taxon>
    </lineage>
</organism>
<feature type="domain" description="Zn(2)-C6 fungal-type" evidence="2">
    <location>
        <begin position="659"/>
        <end position="692"/>
    </location>
</feature>
<reference evidence="3 4" key="1">
    <citation type="journal article" date="2018" name="Mol. Biol. Evol.">
        <title>Broad Genomic Sampling Reveals a Smut Pathogenic Ancestry of the Fungal Clade Ustilaginomycotina.</title>
        <authorList>
            <person name="Kijpornyongpan T."/>
            <person name="Mondo S.J."/>
            <person name="Barry K."/>
            <person name="Sandor L."/>
            <person name="Lee J."/>
            <person name="Lipzen A."/>
            <person name="Pangilinan J."/>
            <person name="LaButti K."/>
            <person name="Hainaut M."/>
            <person name="Henrissat B."/>
            <person name="Grigoriev I.V."/>
            <person name="Spatafora J.W."/>
            <person name="Aime M.C."/>
        </authorList>
    </citation>
    <scope>NUCLEOTIDE SEQUENCE [LARGE SCALE GENOMIC DNA]</scope>
    <source>
        <strain evidence="3 4">MCA 5214</strain>
    </source>
</reference>
<dbReference type="InterPro" id="IPR036864">
    <property type="entry name" value="Zn2-C6_fun-type_DNA-bd_sf"/>
</dbReference>
<feature type="compositionally biased region" description="Low complexity" evidence="1">
    <location>
        <begin position="633"/>
        <end position="642"/>
    </location>
</feature>
<dbReference type="Proteomes" id="UP000245884">
    <property type="component" value="Unassembled WGS sequence"/>
</dbReference>
<dbReference type="GO" id="GO:0008270">
    <property type="term" value="F:zinc ion binding"/>
    <property type="evidence" value="ECO:0007669"/>
    <property type="project" value="InterPro"/>
</dbReference>
<dbReference type="InterPro" id="IPR001138">
    <property type="entry name" value="Zn2Cys6_DnaBD"/>
</dbReference>
<dbReference type="CDD" id="cd00067">
    <property type="entry name" value="GAL4"/>
    <property type="match status" value="1"/>
</dbReference>
<evidence type="ECO:0000256" key="1">
    <source>
        <dbReference type="SAM" id="MobiDB-lite"/>
    </source>
</evidence>
<gene>
    <name evidence="3" type="ORF">BDZ90DRAFT_5193</name>
</gene>
<dbReference type="GeneID" id="37031465"/>
<dbReference type="SUPFAM" id="SSF57701">
    <property type="entry name" value="Zn2/Cys6 DNA-binding domain"/>
    <property type="match status" value="1"/>
</dbReference>
<dbReference type="AlphaFoldDB" id="A0A316UXT3"/>
<feature type="region of interest" description="Disordered" evidence="1">
    <location>
        <begin position="537"/>
        <end position="559"/>
    </location>
</feature>